<dbReference type="GO" id="GO:0016740">
    <property type="term" value="F:transferase activity"/>
    <property type="evidence" value="ECO:0007669"/>
    <property type="project" value="UniProtKB-KW"/>
</dbReference>
<proteinExistence type="predicted"/>
<gene>
    <name evidence="2" type="ORF">B9Z65_5188</name>
</gene>
<feature type="region of interest" description="Disordered" evidence="1">
    <location>
        <begin position="326"/>
        <end position="438"/>
    </location>
</feature>
<accession>A0A2P7ZDE2</accession>
<dbReference type="InterPro" id="IPR039896">
    <property type="entry name" value="Red-like"/>
</dbReference>
<evidence type="ECO:0000256" key="1">
    <source>
        <dbReference type="SAM" id="MobiDB-lite"/>
    </source>
</evidence>
<evidence type="ECO:0000313" key="3">
    <source>
        <dbReference type="Proteomes" id="UP000243723"/>
    </source>
</evidence>
<feature type="compositionally biased region" description="Basic and acidic residues" evidence="1">
    <location>
        <begin position="530"/>
        <end position="539"/>
    </location>
</feature>
<feature type="region of interest" description="Disordered" evidence="1">
    <location>
        <begin position="166"/>
        <end position="214"/>
    </location>
</feature>
<evidence type="ECO:0000313" key="2">
    <source>
        <dbReference type="EMBL" id="PSK46220.1"/>
    </source>
</evidence>
<feature type="compositionally biased region" description="Polar residues" evidence="1">
    <location>
        <begin position="1"/>
        <end position="13"/>
    </location>
</feature>
<feature type="compositionally biased region" description="Basic and acidic residues" evidence="1">
    <location>
        <begin position="197"/>
        <end position="214"/>
    </location>
</feature>
<feature type="compositionally biased region" description="Low complexity" evidence="1">
    <location>
        <begin position="56"/>
        <end position="78"/>
    </location>
</feature>
<dbReference type="PANTHER" id="PTHR12765">
    <property type="entry name" value="RED PROTEIN IK FACTOR CYTOKINE IK"/>
    <property type="match status" value="1"/>
</dbReference>
<feature type="region of interest" description="Disordered" evidence="1">
    <location>
        <begin position="457"/>
        <end position="583"/>
    </location>
</feature>
<keyword evidence="2" id="KW-0808">Transferase</keyword>
<dbReference type="OrthoDB" id="3366823at2759"/>
<organism evidence="2 3">
    <name type="scientific">Elsinoe australis</name>
    <dbReference type="NCBI Taxonomy" id="40998"/>
    <lineage>
        <taxon>Eukaryota</taxon>
        <taxon>Fungi</taxon>
        <taxon>Dikarya</taxon>
        <taxon>Ascomycota</taxon>
        <taxon>Pezizomycotina</taxon>
        <taxon>Dothideomycetes</taxon>
        <taxon>Dothideomycetidae</taxon>
        <taxon>Myriangiales</taxon>
        <taxon>Elsinoaceae</taxon>
        <taxon>Elsinoe</taxon>
    </lineage>
</organism>
<feature type="compositionally biased region" description="Basic and acidic residues" evidence="1">
    <location>
        <begin position="166"/>
        <end position="185"/>
    </location>
</feature>
<feature type="compositionally biased region" description="Acidic residues" evidence="1">
    <location>
        <begin position="353"/>
        <end position="375"/>
    </location>
</feature>
<protein>
    <submittedName>
        <fullName evidence="2">CCA tRNA nucleotidyltransferase, mitochondrial</fullName>
    </submittedName>
</protein>
<dbReference type="Proteomes" id="UP000243723">
    <property type="component" value="Unassembled WGS sequence"/>
</dbReference>
<feature type="compositionally biased region" description="Acidic residues" evidence="1">
    <location>
        <begin position="473"/>
        <end position="484"/>
    </location>
</feature>
<feature type="compositionally biased region" description="Basic residues" evidence="1">
    <location>
        <begin position="553"/>
        <end position="565"/>
    </location>
</feature>
<feature type="compositionally biased region" description="Acidic residues" evidence="1">
    <location>
        <begin position="186"/>
        <end position="196"/>
    </location>
</feature>
<reference evidence="2 3" key="1">
    <citation type="submission" date="2017-05" db="EMBL/GenBank/DDBJ databases">
        <title>Draft genome sequence of Elsinoe australis.</title>
        <authorList>
            <person name="Cheng Q."/>
        </authorList>
    </citation>
    <scope>NUCLEOTIDE SEQUENCE [LARGE SCALE GENOMIC DNA]</scope>
    <source>
        <strain evidence="2 3">NL1</strain>
    </source>
</reference>
<sequence>MNNSDFRTLLLSQPTLSRASASASPSRISPPPSTSQPKSLGARKSAFIPRNIRPTSQSTSYFKPSPSSTSISAPSASSKKTKALNLGSGYTNRALERLNSDSQEIRDEKEVRIHALAKKVVNGDLEEEEFERLREEIAAGDVVSTHLVRGLDRKLLERVRRGEDVLSGEKGEEGEMQDEVKGDGKAEDDEFEELEEREVTAKEKDRREKKGELNERAKVEVKQVAGVKRSRDAILAELKAKRAADAQARIQARPELGDKFRAIEDRREKPKVIIDRKGREVIITKDENGRVKKKVRKVVPEDKREEIKPVKFLDEGVIVPEKEKVVVEEEEELPDAMFDDVEDEYNPLAGLGGDDDGDDSSSSDGEGAENGEVEDGEVKEARPASNALPPPLPKAESSMGDSAATDSRPAPARQRNYFSSTRKDSEGEITATESNPFKDANFLSAITRASDMAKFKMNLSQGEDGAEQKVAADEGESEGEDEDTRIERMEKEARLKKKQQMLMASMGRDDEDLDMGFGGGRFDEDDGDDDGRIKLSEWGRDEDDGDKGGGRGKEKKKRTRGKRKGDKNNAQDVLDVMRKRTEA</sequence>
<dbReference type="AlphaFoldDB" id="A0A2P7ZDE2"/>
<comment type="caution">
    <text evidence="2">The sequence shown here is derived from an EMBL/GenBank/DDBJ whole genome shotgun (WGS) entry which is preliminary data.</text>
</comment>
<keyword evidence="3" id="KW-1185">Reference proteome</keyword>
<dbReference type="EMBL" id="NHZQ01000236">
    <property type="protein sequence ID" value="PSK46220.1"/>
    <property type="molecule type" value="Genomic_DNA"/>
</dbReference>
<dbReference type="STRING" id="40998.A0A2P7ZDE2"/>
<feature type="compositionally biased region" description="Acidic residues" evidence="1">
    <location>
        <begin position="328"/>
        <end position="345"/>
    </location>
</feature>
<feature type="region of interest" description="Disordered" evidence="1">
    <location>
        <begin position="1"/>
        <end position="83"/>
    </location>
</feature>
<name>A0A2P7ZDE2_9PEZI</name>
<feature type="compositionally biased region" description="Low complexity" evidence="1">
    <location>
        <begin position="14"/>
        <end position="27"/>
    </location>
</feature>